<protein>
    <submittedName>
        <fullName evidence="2">Uncharacterized protein</fullName>
    </submittedName>
</protein>
<comment type="caution">
    <text evidence="2">The sequence shown here is derived from an EMBL/GenBank/DDBJ whole genome shotgun (WGS) entry which is preliminary data.</text>
</comment>
<gene>
    <name evidence="2" type="ORF">A3B10_02500</name>
</gene>
<proteinExistence type="predicted"/>
<evidence type="ECO:0000256" key="1">
    <source>
        <dbReference type="SAM" id="Phobius"/>
    </source>
</evidence>
<keyword evidence="1" id="KW-1133">Transmembrane helix</keyword>
<accession>A0A1F5PY30</accession>
<dbReference type="EMBL" id="MFFB01000016">
    <property type="protein sequence ID" value="OGE94500.1"/>
    <property type="molecule type" value="Genomic_DNA"/>
</dbReference>
<evidence type="ECO:0000313" key="3">
    <source>
        <dbReference type="Proteomes" id="UP000177281"/>
    </source>
</evidence>
<organism evidence="2 3">
    <name type="scientific">Candidatus Doudnabacteria bacterium RIFCSPLOWO2_01_FULL_44_21</name>
    <dbReference type="NCBI Taxonomy" id="1817841"/>
    <lineage>
        <taxon>Bacteria</taxon>
        <taxon>Candidatus Doudnaibacteriota</taxon>
    </lineage>
</organism>
<dbReference type="STRING" id="1817841.A3B10_02500"/>
<evidence type="ECO:0000313" key="2">
    <source>
        <dbReference type="EMBL" id="OGE94500.1"/>
    </source>
</evidence>
<sequence>MDPRKKRIYIIIIVVCIFGTTAVLLWGGAFVPSFSGTDQPAYLTPNQEQTLAPSASTDGSYSTPAVFPQNTKLDTSIFDSSAFKTLKSYTPVTISPSELGRENPFAKY</sequence>
<keyword evidence="1" id="KW-0472">Membrane</keyword>
<dbReference type="Proteomes" id="UP000177281">
    <property type="component" value="Unassembled WGS sequence"/>
</dbReference>
<dbReference type="AlphaFoldDB" id="A0A1F5PY30"/>
<keyword evidence="1" id="KW-0812">Transmembrane</keyword>
<reference evidence="2 3" key="1">
    <citation type="journal article" date="2016" name="Nat. Commun.">
        <title>Thousands of microbial genomes shed light on interconnected biogeochemical processes in an aquifer system.</title>
        <authorList>
            <person name="Anantharaman K."/>
            <person name="Brown C.T."/>
            <person name="Hug L.A."/>
            <person name="Sharon I."/>
            <person name="Castelle C.J."/>
            <person name="Probst A.J."/>
            <person name="Thomas B.C."/>
            <person name="Singh A."/>
            <person name="Wilkins M.J."/>
            <person name="Karaoz U."/>
            <person name="Brodie E.L."/>
            <person name="Williams K.H."/>
            <person name="Hubbard S.S."/>
            <person name="Banfield J.F."/>
        </authorList>
    </citation>
    <scope>NUCLEOTIDE SEQUENCE [LARGE SCALE GENOMIC DNA]</scope>
</reference>
<feature type="transmembrane region" description="Helical" evidence="1">
    <location>
        <begin position="7"/>
        <end position="31"/>
    </location>
</feature>
<name>A0A1F5PY30_9BACT</name>